<evidence type="ECO:0000313" key="7">
    <source>
        <dbReference type="EMBL" id="GLY90610.1"/>
    </source>
</evidence>
<dbReference type="Gene3D" id="3.30.70.2520">
    <property type="match status" value="1"/>
</dbReference>
<evidence type="ECO:0000256" key="2">
    <source>
        <dbReference type="ARBA" id="ARBA00005466"/>
    </source>
</evidence>
<dbReference type="NCBIfam" id="TIGR01679">
    <property type="entry name" value="bact_FAD_ox"/>
    <property type="match status" value="1"/>
</dbReference>
<evidence type="ECO:0000259" key="6">
    <source>
        <dbReference type="PROSITE" id="PS51387"/>
    </source>
</evidence>
<dbReference type="AlphaFoldDB" id="A0A9W6SDG4"/>
<dbReference type="Gene3D" id="3.30.43.10">
    <property type="entry name" value="Uridine Diphospho-n-acetylenolpyruvylglucosamine Reductase, domain 2"/>
    <property type="match status" value="1"/>
</dbReference>
<keyword evidence="3" id="KW-0060">Ascorbate biosynthesis</keyword>
<comment type="caution">
    <text evidence="7">The sequence shown here is derived from an EMBL/GenBank/DDBJ whole genome shotgun (WGS) entry which is preliminary data.</text>
</comment>
<dbReference type="Pfam" id="PF01565">
    <property type="entry name" value="FAD_binding_4"/>
    <property type="match status" value="1"/>
</dbReference>
<evidence type="ECO:0000313" key="8">
    <source>
        <dbReference type="Proteomes" id="UP001165074"/>
    </source>
</evidence>
<dbReference type="InterPro" id="IPR016166">
    <property type="entry name" value="FAD-bd_PCMH"/>
</dbReference>
<dbReference type="PIRSF" id="PIRSF000136">
    <property type="entry name" value="LGO_GLO"/>
    <property type="match status" value="1"/>
</dbReference>
<dbReference type="InterPro" id="IPR036318">
    <property type="entry name" value="FAD-bd_PCMH-like_sf"/>
</dbReference>
<evidence type="ECO:0000256" key="5">
    <source>
        <dbReference type="SAM" id="MobiDB-lite"/>
    </source>
</evidence>
<keyword evidence="8" id="KW-1185">Reference proteome</keyword>
<evidence type="ECO:0000256" key="3">
    <source>
        <dbReference type="ARBA" id="ARBA00022644"/>
    </source>
</evidence>
<dbReference type="PANTHER" id="PTHR43762:SF1">
    <property type="entry name" value="D-ARABINONO-1,4-LACTONE OXIDASE"/>
    <property type="match status" value="1"/>
</dbReference>
<feature type="compositionally biased region" description="Basic and acidic residues" evidence="5">
    <location>
        <begin position="53"/>
        <end position="62"/>
    </location>
</feature>
<dbReference type="PROSITE" id="PS51387">
    <property type="entry name" value="FAD_PCMH"/>
    <property type="match status" value="1"/>
</dbReference>
<dbReference type="InterPro" id="IPR016167">
    <property type="entry name" value="FAD-bd_PCMH_sub1"/>
</dbReference>
<dbReference type="InterPro" id="IPR010031">
    <property type="entry name" value="FAD_lactone_oxidase-like"/>
</dbReference>
<dbReference type="InterPro" id="IPR007173">
    <property type="entry name" value="ALO_C"/>
</dbReference>
<dbReference type="GO" id="GO:0080049">
    <property type="term" value="F:L-gulono-1,4-lactone dehydrogenase activity"/>
    <property type="evidence" value="ECO:0007669"/>
    <property type="project" value="TreeGrafter"/>
</dbReference>
<dbReference type="InterPro" id="IPR006094">
    <property type="entry name" value="Oxid_FAD_bind_N"/>
</dbReference>
<gene>
    <name evidence="7" type="ORF">Airi02_085390</name>
</gene>
<dbReference type="GO" id="GO:0071949">
    <property type="term" value="F:FAD binding"/>
    <property type="evidence" value="ECO:0007669"/>
    <property type="project" value="InterPro"/>
</dbReference>
<organism evidence="7 8">
    <name type="scientific">Actinoallomurus iriomotensis</name>
    <dbReference type="NCBI Taxonomy" id="478107"/>
    <lineage>
        <taxon>Bacteria</taxon>
        <taxon>Bacillati</taxon>
        <taxon>Actinomycetota</taxon>
        <taxon>Actinomycetes</taxon>
        <taxon>Streptosporangiales</taxon>
        <taxon>Thermomonosporaceae</taxon>
        <taxon>Actinoallomurus</taxon>
    </lineage>
</organism>
<evidence type="ECO:0000256" key="4">
    <source>
        <dbReference type="ARBA" id="ARBA00023002"/>
    </source>
</evidence>
<evidence type="ECO:0000256" key="1">
    <source>
        <dbReference type="ARBA" id="ARBA00005147"/>
    </source>
</evidence>
<dbReference type="GO" id="GO:0016020">
    <property type="term" value="C:membrane"/>
    <property type="evidence" value="ECO:0007669"/>
    <property type="project" value="InterPro"/>
</dbReference>
<sequence>MEVGWSPRGGRGLSGGDSRAGTLGRGLSGGDSRAGTLGRGLSGGDSRAGTAPRTDRLAREPLRAGPLRAETVLDRLADDPDNVSKSRIMSSPSPVWRNWAGNQRATPRRVVAPRSAEEVAAAVTTAADDGLTVRMVGTGHSFTGAAVTEGVLLRPEGLTALRSVDADAGLVTAEAGMTLHAFNEHLAAHGLALANMGDIQEQTLAGAIQTATHGTGREAAGLVSQVAGLELVLADGTTVTCSRDERAELFDAARAGLGALGVVTAITWHTVPAFVLEAREEPMRWDAVLEGLDDLAAANDHFEFYWFPHTDGCLTKRNNRVAGPAEPLSAFRHWLDDEFLSNSVFGLANRIGSRFPGTIPAINGISARALGARTYRDRSDRVFTSPRRVRFKEQEYAIPREELTDALREVRSVIERSGRRIGFPIEVRLLPPENPWLSMAYGRDSAFLAFHVFHSSEHEEYFRDVEDVLTALGGRPHWGKLHTRDAAYLEGVYPRFGDFLALRDRFDPERRFANAYTTHIFGK</sequence>
<proteinExistence type="inferred from homology"/>
<comment type="pathway">
    <text evidence="1">Cofactor biosynthesis; L-ascorbate biosynthesis.</text>
</comment>
<protein>
    <submittedName>
        <fullName evidence="7">FAD-linked oxidoreductase</fullName>
    </submittedName>
</protein>
<dbReference type="GO" id="GO:0019853">
    <property type="term" value="P:L-ascorbic acid biosynthetic process"/>
    <property type="evidence" value="ECO:0007669"/>
    <property type="project" value="UniProtKB-KW"/>
</dbReference>
<dbReference type="Proteomes" id="UP001165074">
    <property type="component" value="Unassembled WGS sequence"/>
</dbReference>
<dbReference type="SUPFAM" id="SSF56176">
    <property type="entry name" value="FAD-binding/transporter-associated domain-like"/>
    <property type="match status" value="1"/>
</dbReference>
<comment type="similarity">
    <text evidence="2">Belongs to the oxygen-dependent FAD-linked oxidoreductase family.</text>
</comment>
<dbReference type="GO" id="GO:0003885">
    <property type="term" value="F:D-arabinono-1,4-lactone oxidase activity"/>
    <property type="evidence" value="ECO:0007669"/>
    <property type="project" value="InterPro"/>
</dbReference>
<keyword evidence="4" id="KW-0560">Oxidoreductase</keyword>
<dbReference type="InterPro" id="IPR016169">
    <property type="entry name" value="FAD-bd_PCMH_sub2"/>
</dbReference>
<dbReference type="PANTHER" id="PTHR43762">
    <property type="entry name" value="L-GULONOLACTONE OXIDASE"/>
    <property type="match status" value="1"/>
</dbReference>
<dbReference type="EMBL" id="BSTK01000017">
    <property type="protein sequence ID" value="GLY90610.1"/>
    <property type="molecule type" value="Genomic_DNA"/>
</dbReference>
<dbReference type="PROSITE" id="PS00862">
    <property type="entry name" value="OX2_COVAL_FAD"/>
    <property type="match status" value="1"/>
</dbReference>
<feature type="region of interest" description="Disordered" evidence="5">
    <location>
        <begin position="1"/>
        <end position="78"/>
    </location>
</feature>
<dbReference type="Gene3D" id="3.30.465.10">
    <property type="match status" value="1"/>
</dbReference>
<dbReference type="Pfam" id="PF04030">
    <property type="entry name" value="ALO"/>
    <property type="match status" value="1"/>
</dbReference>
<name>A0A9W6SDG4_9ACTN</name>
<reference evidence="7" key="1">
    <citation type="submission" date="2023-03" db="EMBL/GenBank/DDBJ databases">
        <title>Actinoallomurus iriomotensis NBRC 103684.</title>
        <authorList>
            <person name="Ichikawa N."/>
            <person name="Sato H."/>
            <person name="Tonouchi N."/>
        </authorList>
    </citation>
    <scope>NUCLEOTIDE SEQUENCE</scope>
    <source>
        <strain evidence="7">NBRC 103684</strain>
    </source>
</reference>
<dbReference type="InterPro" id="IPR006093">
    <property type="entry name" value="Oxy_OxRdtase_FAD_BS"/>
</dbReference>
<dbReference type="Gene3D" id="1.10.45.10">
    <property type="entry name" value="Vanillyl-alcohol Oxidase, Chain A, domain 4"/>
    <property type="match status" value="1"/>
</dbReference>
<accession>A0A9W6SDG4</accession>
<dbReference type="InterPro" id="IPR016171">
    <property type="entry name" value="Vanillyl_alc_oxidase_C-sub2"/>
</dbReference>
<feature type="domain" description="FAD-binding PCMH-type" evidence="6">
    <location>
        <begin position="103"/>
        <end position="273"/>
    </location>
</feature>